<reference evidence="4" key="1">
    <citation type="submission" date="2020-08" db="EMBL/GenBank/DDBJ databases">
        <title>Lacibacter sp. S13-6-6 genome sequencing.</title>
        <authorList>
            <person name="Jin L."/>
        </authorList>
    </citation>
    <scope>NUCLEOTIDE SEQUENCE [LARGE SCALE GENOMIC DNA]</scope>
    <source>
        <strain evidence="4">S13-6-6</strain>
    </source>
</reference>
<accession>A0A7G5XD47</accession>
<feature type="chain" id="PRO_5028866632" evidence="1">
    <location>
        <begin position="21"/>
        <end position="159"/>
    </location>
</feature>
<dbReference type="RefSeq" id="WP_182801665.1">
    <property type="nucleotide sequence ID" value="NZ_CP060007.1"/>
</dbReference>
<evidence type="ECO:0000259" key="2">
    <source>
        <dbReference type="Pfam" id="PF10988"/>
    </source>
</evidence>
<evidence type="ECO:0000313" key="4">
    <source>
        <dbReference type="Proteomes" id="UP000515344"/>
    </source>
</evidence>
<sequence>MKQLFILFISVLSMATVANAENITREVDLTASVYSIEVSDDINVVLTQSTDAKLRITGEEKDSKSVLLDQKNGRVRLLSKKGSLKNKVTVYVPVQNLHKLVINGKSYVRSNGVIASKNLQVTVAGEAKVEINHIGEIAFEADQDIDLQIKKWHTSYSKQ</sequence>
<keyword evidence="1" id="KW-0732">Signal</keyword>
<dbReference type="KEGG" id="lacs:H4075_15095"/>
<keyword evidence="4" id="KW-1185">Reference proteome</keyword>
<dbReference type="Proteomes" id="UP000515344">
    <property type="component" value="Chromosome"/>
</dbReference>
<protein>
    <submittedName>
        <fullName evidence="3">DUF2807 domain-containing protein</fullName>
    </submittedName>
</protein>
<evidence type="ECO:0000313" key="3">
    <source>
        <dbReference type="EMBL" id="QNA43400.1"/>
    </source>
</evidence>
<proteinExistence type="predicted"/>
<dbReference type="InterPro" id="IPR021255">
    <property type="entry name" value="DUF2807"/>
</dbReference>
<dbReference type="Pfam" id="PF10988">
    <property type="entry name" value="DUF2807"/>
    <property type="match status" value="1"/>
</dbReference>
<feature type="domain" description="Putative auto-transporter adhesin head GIN" evidence="2">
    <location>
        <begin position="35"/>
        <end position="132"/>
    </location>
</feature>
<dbReference type="Gene3D" id="2.160.20.120">
    <property type="match status" value="1"/>
</dbReference>
<dbReference type="AlphaFoldDB" id="A0A7G5XD47"/>
<feature type="signal peptide" evidence="1">
    <location>
        <begin position="1"/>
        <end position="20"/>
    </location>
</feature>
<gene>
    <name evidence="3" type="ORF">H4075_15095</name>
</gene>
<evidence type="ECO:0000256" key="1">
    <source>
        <dbReference type="SAM" id="SignalP"/>
    </source>
</evidence>
<dbReference type="EMBL" id="CP060007">
    <property type="protein sequence ID" value="QNA43400.1"/>
    <property type="molecule type" value="Genomic_DNA"/>
</dbReference>
<name>A0A7G5XD47_9BACT</name>
<organism evidence="3 4">
    <name type="scientific">Lacibacter sediminis</name>
    <dbReference type="NCBI Taxonomy" id="2760713"/>
    <lineage>
        <taxon>Bacteria</taxon>
        <taxon>Pseudomonadati</taxon>
        <taxon>Bacteroidota</taxon>
        <taxon>Chitinophagia</taxon>
        <taxon>Chitinophagales</taxon>
        <taxon>Chitinophagaceae</taxon>
        <taxon>Lacibacter</taxon>
    </lineage>
</organism>